<dbReference type="EMBL" id="JALIEB010000020">
    <property type="protein sequence ID" value="MCV3273777.1"/>
    <property type="molecule type" value="Genomic_DNA"/>
</dbReference>
<dbReference type="InterPro" id="IPR001173">
    <property type="entry name" value="Glyco_trans_2-like"/>
</dbReference>
<dbReference type="InterPro" id="IPR029044">
    <property type="entry name" value="Nucleotide-diphossugar_trans"/>
</dbReference>
<organism evidence="2 3">
    <name type="scientific">Roseobacter sinensis</name>
    <dbReference type="NCBI Taxonomy" id="2931391"/>
    <lineage>
        <taxon>Bacteria</taxon>
        <taxon>Pseudomonadati</taxon>
        <taxon>Pseudomonadota</taxon>
        <taxon>Alphaproteobacteria</taxon>
        <taxon>Rhodobacterales</taxon>
        <taxon>Roseobacteraceae</taxon>
        <taxon>Roseobacter</taxon>
    </lineage>
</organism>
<protein>
    <submittedName>
        <fullName evidence="2">Glycosyltransferase</fullName>
        <ecNumber evidence="2">2.4.-.-</ecNumber>
    </submittedName>
</protein>
<accession>A0ABT3BJN0</accession>
<evidence type="ECO:0000313" key="2">
    <source>
        <dbReference type="EMBL" id="MCV3273777.1"/>
    </source>
</evidence>
<keyword evidence="2" id="KW-0328">Glycosyltransferase</keyword>
<keyword evidence="2" id="KW-0808">Transferase</keyword>
<dbReference type="Proteomes" id="UP001208690">
    <property type="component" value="Unassembled WGS sequence"/>
</dbReference>
<sequence>MQAVSDASVLCVDIGIFAHNEAETIGALVANLAEQTLFDRADIDPLVWVMANGCSDDTVAAAETARAALPEPLRDRIRIVDLAQGGKSRTVQRFIHAQARDQAGILGFMDADIVLPEPETLSHMVEALRTRPELQVFVSRPVKDVTHFDLDVGRVTRLIASGGDGLTNYRKSICGQLYMMRSRMARQIALPAGLPVEDGFVRALVLTDLFSAPEDFTRIDGDPAVFHVYTSIRGIGELLHHQTRLVIGSAINAALYGFFNREGLRGAALHDYLMTEAQQEDWLNHRVTTELPRRPFGYVPFSFATNRVTTFLRRDKRTAKGFVMTAIGSGMDLLVYIRASLRMWRGQGVGFW</sequence>
<evidence type="ECO:0000313" key="3">
    <source>
        <dbReference type="Proteomes" id="UP001208690"/>
    </source>
</evidence>
<feature type="domain" description="Glycosyltransferase 2-like" evidence="1">
    <location>
        <begin position="14"/>
        <end position="147"/>
    </location>
</feature>
<dbReference type="SUPFAM" id="SSF53448">
    <property type="entry name" value="Nucleotide-diphospho-sugar transferases"/>
    <property type="match status" value="1"/>
</dbReference>
<reference evidence="2 3" key="1">
    <citation type="submission" date="2022-04" db="EMBL/GenBank/DDBJ databases">
        <title>Roseobacter sp. WL0113 is a bacterium isolated from neritic sediment.</title>
        <authorList>
            <person name="Wang L."/>
            <person name="He W."/>
            <person name="Zhang D.-F."/>
        </authorList>
    </citation>
    <scope>NUCLEOTIDE SEQUENCE [LARGE SCALE GENOMIC DNA]</scope>
    <source>
        <strain evidence="2 3">WL0113</strain>
    </source>
</reference>
<dbReference type="EC" id="2.4.-.-" evidence="2"/>
<keyword evidence="3" id="KW-1185">Reference proteome</keyword>
<comment type="caution">
    <text evidence="2">The sequence shown here is derived from an EMBL/GenBank/DDBJ whole genome shotgun (WGS) entry which is preliminary data.</text>
</comment>
<name>A0ABT3BJN0_9RHOB</name>
<proteinExistence type="predicted"/>
<dbReference type="Pfam" id="PF00535">
    <property type="entry name" value="Glycos_transf_2"/>
    <property type="match status" value="1"/>
</dbReference>
<dbReference type="RefSeq" id="WP_263845985.1">
    <property type="nucleotide sequence ID" value="NZ_JALIEB010000020.1"/>
</dbReference>
<evidence type="ECO:0000259" key="1">
    <source>
        <dbReference type="Pfam" id="PF00535"/>
    </source>
</evidence>
<dbReference type="GO" id="GO:0016757">
    <property type="term" value="F:glycosyltransferase activity"/>
    <property type="evidence" value="ECO:0007669"/>
    <property type="project" value="UniProtKB-KW"/>
</dbReference>
<dbReference type="Gene3D" id="3.90.550.10">
    <property type="entry name" value="Spore Coat Polysaccharide Biosynthesis Protein SpsA, Chain A"/>
    <property type="match status" value="1"/>
</dbReference>
<gene>
    <name evidence="2" type="ORF">MUB52_20275</name>
</gene>